<gene>
    <name evidence="1" type="ORF">BDN71DRAFT_414279</name>
</gene>
<dbReference type="SUPFAM" id="SSF51395">
    <property type="entry name" value="FMN-linked oxidoreductases"/>
    <property type="match status" value="1"/>
</dbReference>
<sequence length="137" mass="15744">MGMEVAPQTARGSAWRFWEQERLEQADRMGIRISPWGRYQGTGMPKPTYTYFVSQMKERWPNTAYLHVTEPRVDSGAELGPDGVDGKERDDECIPAEEENDFLRRVWSPRPFITAGGYTRELEHRPSYSRSEAGLSS</sequence>
<dbReference type="OrthoDB" id="276546at2759"/>
<evidence type="ECO:0000313" key="2">
    <source>
        <dbReference type="Proteomes" id="UP000807025"/>
    </source>
</evidence>
<evidence type="ECO:0000313" key="1">
    <source>
        <dbReference type="EMBL" id="KAF9498253.1"/>
    </source>
</evidence>
<dbReference type="AlphaFoldDB" id="A0A9P6A3K0"/>
<keyword evidence="2" id="KW-1185">Reference proteome</keyword>
<organism evidence="1 2">
    <name type="scientific">Pleurotus eryngii</name>
    <name type="common">Boletus of the steppes</name>
    <dbReference type="NCBI Taxonomy" id="5323"/>
    <lineage>
        <taxon>Eukaryota</taxon>
        <taxon>Fungi</taxon>
        <taxon>Dikarya</taxon>
        <taxon>Basidiomycota</taxon>
        <taxon>Agaricomycotina</taxon>
        <taxon>Agaricomycetes</taxon>
        <taxon>Agaricomycetidae</taxon>
        <taxon>Agaricales</taxon>
        <taxon>Pleurotineae</taxon>
        <taxon>Pleurotaceae</taxon>
        <taxon>Pleurotus</taxon>
    </lineage>
</organism>
<protein>
    <submittedName>
        <fullName evidence="1">Uncharacterized protein</fullName>
    </submittedName>
</protein>
<name>A0A9P6A3K0_PLEER</name>
<dbReference type="InterPro" id="IPR013785">
    <property type="entry name" value="Aldolase_TIM"/>
</dbReference>
<dbReference type="EMBL" id="MU154538">
    <property type="protein sequence ID" value="KAF9498253.1"/>
    <property type="molecule type" value="Genomic_DNA"/>
</dbReference>
<accession>A0A9P6A3K0</accession>
<dbReference type="Gene3D" id="3.20.20.70">
    <property type="entry name" value="Aldolase class I"/>
    <property type="match status" value="1"/>
</dbReference>
<dbReference type="Proteomes" id="UP000807025">
    <property type="component" value="Unassembled WGS sequence"/>
</dbReference>
<comment type="caution">
    <text evidence="1">The sequence shown here is derived from an EMBL/GenBank/DDBJ whole genome shotgun (WGS) entry which is preliminary data.</text>
</comment>
<reference evidence="1" key="1">
    <citation type="submission" date="2020-11" db="EMBL/GenBank/DDBJ databases">
        <authorList>
            <consortium name="DOE Joint Genome Institute"/>
            <person name="Ahrendt S."/>
            <person name="Riley R."/>
            <person name="Andreopoulos W."/>
            <person name="Labutti K."/>
            <person name="Pangilinan J."/>
            <person name="Ruiz-Duenas F.J."/>
            <person name="Barrasa J.M."/>
            <person name="Sanchez-Garcia M."/>
            <person name="Camarero S."/>
            <person name="Miyauchi S."/>
            <person name="Serrano A."/>
            <person name="Linde D."/>
            <person name="Babiker R."/>
            <person name="Drula E."/>
            <person name="Ayuso-Fernandez I."/>
            <person name="Pacheco R."/>
            <person name="Padilla G."/>
            <person name="Ferreira P."/>
            <person name="Barriuso J."/>
            <person name="Kellner H."/>
            <person name="Castanera R."/>
            <person name="Alfaro M."/>
            <person name="Ramirez L."/>
            <person name="Pisabarro A.G."/>
            <person name="Kuo A."/>
            <person name="Tritt A."/>
            <person name="Lipzen A."/>
            <person name="He G."/>
            <person name="Yan M."/>
            <person name="Ng V."/>
            <person name="Cullen D."/>
            <person name="Martin F."/>
            <person name="Rosso M.-N."/>
            <person name="Henrissat B."/>
            <person name="Hibbett D."/>
            <person name="Martinez A.T."/>
            <person name="Grigoriev I.V."/>
        </authorList>
    </citation>
    <scope>NUCLEOTIDE SEQUENCE</scope>
    <source>
        <strain evidence="1">ATCC 90797</strain>
    </source>
</reference>
<proteinExistence type="predicted"/>